<dbReference type="GO" id="GO:0044614">
    <property type="term" value="C:nuclear pore cytoplasmic filaments"/>
    <property type="evidence" value="ECO:0000318"/>
    <property type="project" value="GO_Central"/>
</dbReference>
<evidence type="ECO:0000256" key="2">
    <source>
        <dbReference type="ARBA" id="ARBA00011056"/>
    </source>
</evidence>
<feature type="compositionally biased region" description="Polar residues" evidence="11">
    <location>
        <begin position="319"/>
        <end position="340"/>
    </location>
</feature>
<dbReference type="InParanoid" id="A0A061E8P3"/>
<dbReference type="InterPro" id="IPR038506">
    <property type="entry name" value="GLE1-like_sf"/>
</dbReference>
<reference evidence="13 14" key="1">
    <citation type="journal article" date="2013" name="Genome Biol.">
        <title>The genome sequence of the most widely cultivated cacao type and its use to identify candidate genes regulating pod color.</title>
        <authorList>
            <person name="Motamayor J.C."/>
            <person name="Mockaitis K."/>
            <person name="Schmutz J."/>
            <person name="Haiminen N."/>
            <person name="Iii D.L."/>
            <person name="Cornejo O."/>
            <person name="Findley S.D."/>
            <person name="Zheng P."/>
            <person name="Utro F."/>
            <person name="Royaert S."/>
            <person name="Saski C."/>
            <person name="Jenkins J."/>
            <person name="Podicheti R."/>
            <person name="Zhao M."/>
            <person name="Scheffler B.E."/>
            <person name="Stack J.C."/>
            <person name="Feltus F.A."/>
            <person name="Mustiga G.M."/>
            <person name="Amores F."/>
            <person name="Phillips W."/>
            <person name="Marelli J.P."/>
            <person name="May G.D."/>
            <person name="Shapiro H."/>
            <person name="Ma J."/>
            <person name="Bustamante C.D."/>
            <person name="Schnell R.J."/>
            <person name="Main D."/>
            <person name="Gilbert D."/>
            <person name="Parida L."/>
            <person name="Kuhn D.N."/>
        </authorList>
    </citation>
    <scope>NUCLEOTIDE SEQUENCE [LARGE SCALE GENOMIC DNA]</scope>
    <source>
        <strain evidence="14">cv. Matina 1-6</strain>
    </source>
</reference>
<keyword evidence="12" id="KW-0812">Transmembrane</keyword>
<dbReference type="AlphaFoldDB" id="A0A061E8P3"/>
<sequence length="673" mass="76287">MWLDSEIGSAASLWEFENIGVLGYFTMGVVKLEIRCPQTVNGIGLDPDPDWSFDALLPEIDSLEKKLNVSSSVPLPFTKTKSREFYAENGIKRSPNAFVMRISDEEFEDSEGEAEEVHDRGLVKATRFNCDEFYLSDDDSDNESSLQVQTYFMNEVGLVESALVELTHEHQLGVREEIRSKISSLETDFMNESEKSSSAHVKVDKYREARREVERKFDVQYQRRLAEALDNHLTAVQRDHELKSQIAERRIRSDAAHEEAKRREKALQEERLRQEKAKAEAEMQAKLKAEEAKRVALEAERRAAKEAAEREADKASKANTSEVSQTEALGGPTATSSVVLNAQPKGSDADKTMKSYSAGNMLRAAESALNLERERLQKLKELDERNQSLRSSSNEDFGSTERHIARLIRQIRGTKDNVRTKATELIKIFNNPRCPQTISIASFAKKVVSHCESPDNAAFACGHVIVLVTSQFPQAMDLLVAELQRACIYTVPKHISYSKSAFESKVAYWKAIGYREDDGKIESTKDYLKRLESYMKLYGALVQTEVAGGQNVHGLKEGWAWLARFLNALPANIYTAVALNAFLQMAGFALFRKYKSQFMKLLNIISENFLNALRAQQDPELRPIMAEIQSYLEDKKFLQEPEGRALQGSLLSSVMVPDSDYQESYHQPNRYFY</sequence>
<dbReference type="STRING" id="3641.A0A061E8P3"/>
<dbReference type="Pfam" id="PF07817">
    <property type="entry name" value="GLE1"/>
    <property type="match status" value="1"/>
</dbReference>
<feature type="transmembrane region" description="Helical" evidence="12">
    <location>
        <begin position="573"/>
        <end position="591"/>
    </location>
</feature>
<keyword evidence="8" id="KW-0539">Nucleus</keyword>
<proteinExistence type="inferred from homology"/>
<keyword evidence="5" id="KW-0653">Protein transport</keyword>
<dbReference type="GO" id="GO:0005543">
    <property type="term" value="F:phospholipid binding"/>
    <property type="evidence" value="ECO:0000318"/>
    <property type="project" value="GO_Central"/>
</dbReference>
<keyword evidence="7" id="KW-0906">Nuclear pore complex</keyword>
<evidence type="ECO:0000256" key="11">
    <source>
        <dbReference type="SAM" id="MobiDB-lite"/>
    </source>
</evidence>
<evidence type="ECO:0000256" key="8">
    <source>
        <dbReference type="ARBA" id="ARBA00023242"/>
    </source>
</evidence>
<keyword evidence="12" id="KW-0472">Membrane</keyword>
<dbReference type="InterPro" id="IPR012476">
    <property type="entry name" value="GLE1"/>
</dbReference>
<dbReference type="GO" id="GO:0015031">
    <property type="term" value="P:protein transport"/>
    <property type="evidence" value="ECO:0007669"/>
    <property type="project" value="UniProtKB-KW"/>
</dbReference>
<feature type="region of interest" description="Disordered" evidence="11">
    <location>
        <begin position="301"/>
        <end position="353"/>
    </location>
</feature>
<evidence type="ECO:0000256" key="5">
    <source>
        <dbReference type="ARBA" id="ARBA00022927"/>
    </source>
</evidence>
<evidence type="ECO:0000256" key="9">
    <source>
        <dbReference type="ARBA" id="ARBA00026227"/>
    </source>
</evidence>
<dbReference type="Proteomes" id="UP000026915">
    <property type="component" value="Chromosome 2"/>
</dbReference>
<comment type="similarity">
    <text evidence="2">Belongs to the GLE1 family.</text>
</comment>
<keyword evidence="3" id="KW-0813">Transport</keyword>
<feature type="region of interest" description="Disordered" evidence="11">
    <location>
        <begin position="247"/>
        <end position="285"/>
    </location>
</feature>
<dbReference type="eggNOG" id="KOG2412">
    <property type="taxonomic scope" value="Eukaryota"/>
</dbReference>
<organism evidence="13 14">
    <name type="scientific">Theobroma cacao</name>
    <name type="common">Cacao</name>
    <name type="synonym">Cocoa</name>
    <dbReference type="NCBI Taxonomy" id="3641"/>
    <lineage>
        <taxon>Eukaryota</taxon>
        <taxon>Viridiplantae</taxon>
        <taxon>Streptophyta</taxon>
        <taxon>Embryophyta</taxon>
        <taxon>Tracheophyta</taxon>
        <taxon>Spermatophyta</taxon>
        <taxon>Magnoliopsida</taxon>
        <taxon>eudicotyledons</taxon>
        <taxon>Gunneridae</taxon>
        <taxon>Pentapetalae</taxon>
        <taxon>rosids</taxon>
        <taxon>malvids</taxon>
        <taxon>Malvales</taxon>
        <taxon>Malvaceae</taxon>
        <taxon>Byttnerioideae</taxon>
        <taxon>Theobroma</taxon>
    </lineage>
</organism>
<evidence type="ECO:0000256" key="4">
    <source>
        <dbReference type="ARBA" id="ARBA00022816"/>
    </source>
</evidence>
<keyword evidence="12" id="KW-1133">Transmembrane helix</keyword>
<name>A0A061E8P3_THECC</name>
<evidence type="ECO:0000256" key="3">
    <source>
        <dbReference type="ARBA" id="ARBA00022448"/>
    </source>
</evidence>
<dbReference type="PANTHER" id="PTHR12960">
    <property type="entry name" value="GLE-1-RELATED"/>
    <property type="match status" value="1"/>
</dbReference>
<dbReference type="FunFam" id="1.25.40.510:FF:000002">
    <property type="entry name" value="Protein GLE1"/>
    <property type="match status" value="1"/>
</dbReference>
<dbReference type="Gramene" id="EOY00702">
    <property type="protein sequence ID" value="EOY00702"/>
    <property type="gene ID" value="TCM_010631"/>
</dbReference>
<dbReference type="GO" id="GO:0005737">
    <property type="term" value="C:cytoplasm"/>
    <property type="evidence" value="ECO:0000318"/>
    <property type="project" value="GO_Central"/>
</dbReference>
<dbReference type="FunCoup" id="A0A061E8P3">
    <property type="interactions" value="1563"/>
</dbReference>
<accession>A0A061E8P3</accession>
<dbReference type="Gene3D" id="1.25.40.510">
    <property type="entry name" value="GLE1-like"/>
    <property type="match status" value="1"/>
</dbReference>
<dbReference type="GO" id="GO:0000822">
    <property type="term" value="F:inositol hexakisphosphate binding"/>
    <property type="evidence" value="ECO:0000318"/>
    <property type="project" value="GO_Central"/>
</dbReference>
<evidence type="ECO:0000256" key="12">
    <source>
        <dbReference type="SAM" id="Phobius"/>
    </source>
</evidence>
<evidence type="ECO:0000256" key="6">
    <source>
        <dbReference type="ARBA" id="ARBA00023010"/>
    </source>
</evidence>
<comment type="subcellular location">
    <subcellularLocation>
        <location evidence="1">Nucleus</location>
        <location evidence="1">Nuclear pore complex</location>
    </subcellularLocation>
</comment>
<dbReference type="GO" id="GO:0031369">
    <property type="term" value="F:translation initiation factor binding"/>
    <property type="evidence" value="ECO:0000318"/>
    <property type="project" value="GO_Central"/>
</dbReference>
<feature type="compositionally biased region" description="Basic and acidic residues" evidence="11">
    <location>
        <begin position="301"/>
        <end position="316"/>
    </location>
</feature>
<gene>
    <name evidence="13" type="ORF">TCM_010631</name>
</gene>
<keyword evidence="4" id="KW-0509">mRNA transport</keyword>
<dbReference type="GO" id="GO:0016973">
    <property type="term" value="P:poly(A)+ mRNA export from nucleus"/>
    <property type="evidence" value="ECO:0000318"/>
    <property type="project" value="GO_Central"/>
</dbReference>
<evidence type="ECO:0000313" key="14">
    <source>
        <dbReference type="Proteomes" id="UP000026915"/>
    </source>
</evidence>
<protein>
    <recommendedName>
        <fullName evidence="9">mRNA export factor GLE1</fullName>
    </recommendedName>
    <alternativeName>
        <fullName evidence="10">Nucleoporin GLE1</fullName>
    </alternativeName>
</protein>
<keyword evidence="14" id="KW-1185">Reference proteome</keyword>
<evidence type="ECO:0000256" key="10">
    <source>
        <dbReference type="ARBA" id="ARBA00029983"/>
    </source>
</evidence>
<dbReference type="EMBL" id="CM001880">
    <property type="protein sequence ID" value="EOY00702.1"/>
    <property type="molecule type" value="Genomic_DNA"/>
</dbReference>
<dbReference type="OMA" id="VPANIHS"/>
<evidence type="ECO:0000313" key="13">
    <source>
        <dbReference type="EMBL" id="EOY00702.1"/>
    </source>
</evidence>
<evidence type="ECO:0000256" key="1">
    <source>
        <dbReference type="ARBA" id="ARBA00004567"/>
    </source>
</evidence>
<keyword evidence="6" id="KW-0811">Translocation</keyword>
<dbReference type="PANTHER" id="PTHR12960:SF0">
    <property type="entry name" value="MRNA EXPORT FACTOR GLE1"/>
    <property type="match status" value="1"/>
</dbReference>
<evidence type="ECO:0000256" key="7">
    <source>
        <dbReference type="ARBA" id="ARBA00023132"/>
    </source>
</evidence>